<name>A0A940XRU1_9ACTN</name>
<sequence>MTVGEYTRIEDLEVIRGMGRGLGSIKKSFDGLEDLKGKYDEDFGENDLKEKFEDFVDNWKLSRKELTEEIDALSQIAKAAAEAYEAIDQQLADAIRGAEEPKKSKRG</sequence>
<dbReference type="Proteomes" id="UP000677413">
    <property type="component" value="Unassembled WGS sequence"/>
</dbReference>
<evidence type="ECO:0000313" key="3">
    <source>
        <dbReference type="Proteomes" id="UP000677413"/>
    </source>
</evidence>
<protein>
    <submittedName>
        <fullName evidence="2">Uncharacterized protein</fullName>
    </submittedName>
</protein>
<gene>
    <name evidence="2" type="ORF">J8N05_09075</name>
</gene>
<evidence type="ECO:0000313" key="2">
    <source>
        <dbReference type="EMBL" id="MBQ0848363.1"/>
    </source>
</evidence>
<keyword evidence="3" id="KW-1185">Reference proteome</keyword>
<keyword evidence="1" id="KW-0175">Coiled coil</keyword>
<reference evidence="2 3" key="1">
    <citation type="submission" date="2021-04" db="EMBL/GenBank/DDBJ databases">
        <authorList>
            <person name="Tang X."/>
            <person name="Zhou X."/>
            <person name="Chen X."/>
            <person name="Cernava T."/>
            <person name="Zhang C."/>
        </authorList>
    </citation>
    <scope>NUCLEOTIDE SEQUENCE [LARGE SCALE GENOMIC DNA]</scope>
    <source>
        <strain evidence="2 3">BH-SS-21</strain>
    </source>
</reference>
<comment type="caution">
    <text evidence="2">The sequence shown here is derived from an EMBL/GenBank/DDBJ whole genome shotgun (WGS) entry which is preliminary data.</text>
</comment>
<dbReference type="EMBL" id="JAGPYQ010000001">
    <property type="protein sequence ID" value="MBQ0848363.1"/>
    <property type="molecule type" value="Genomic_DNA"/>
</dbReference>
<dbReference type="AlphaFoldDB" id="A0A940XRU1"/>
<organism evidence="2 3">
    <name type="scientific">Streptomyces liliiviolaceus</name>
    <dbReference type="NCBI Taxonomy" id="2823109"/>
    <lineage>
        <taxon>Bacteria</taxon>
        <taxon>Bacillati</taxon>
        <taxon>Actinomycetota</taxon>
        <taxon>Actinomycetes</taxon>
        <taxon>Kitasatosporales</taxon>
        <taxon>Streptomycetaceae</taxon>
        <taxon>Streptomyces</taxon>
    </lineage>
</organism>
<accession>A0A940XRU1</accession>
<evidence type="ECO:0000256" key="1">
    <source>
        <dbReference type="SAM" id="Coils"/>
    </source>
</evidence>
<feature type="coiled-coil region" evidence="1">
    <location>
        <begin position="56"/>
        <end position="83"/>
    </location>
</feature>
<proteinExistence type="predicted"/>